<name>A0ABP0LNX2_9DINO</name>
<dbReference type="EMBL" id="CAXAMM010017224">
    <property type="protein sequence ID" value="CAK9040673.1"/>
    <property type="molecule type" value="Genomic_DNA"/>
</dbReference>
<evidence type="ECO:0000256" key="1">
    <source>
        <dbReference type="SAM" id="MobiDB-lite"/>
    </source>
</evidence>
<keyword evidence="2" id="KW-0812">Transmembrane</keyword>
<evidence type="ECO:0000313" key="3">
    <source>
        <dbReference type="EMBL" id="CAK9040673.1"/>
    </source>
</evidence>
<feature type="region of interest" description="Disordered" evidence="1">
    <location>
        <begin position="54"/>
        <end position="107"/>
    </location>
</feature>
<comment type="caution">
    <text evidence="3">The sequence shown here is derived from an EMBL/GenBank/DDBJ whole genome shotgun (WGS) entry which is preliminary data.</text>
</comment>
<dbReference type="Proteomes" id="UP001642464">
    <property type="component" value="Unassembled WGS sequence"/>
</dbReference>
<keyword evidence="4" id="KW-1185">Reference proteome</keyword>
<proteinExistence type="predicted"/>
<keyword evidence="2" id="KW-1133">Transmembrane helix</keyword>
<feature type="compositionally biased region" description="Basic and acidic residues" evidence="1">
    <location>
        <begin position="95"/>
        <end position="106"/>
    </location>
</feature>
<accession>A0ABP0LNX2</accession>
<gene>
    <name evidence="3" type="ORF">SCF082_LOCUS23604</name>
</gene>
<keyword evidence="2" id="KW-0472">Membrane</keyword>
<protein>
    <submittedName>
        <fullName evidence="3">Uncharacterized protein</fullName>
    </submittedName>
</protein>
<feature type="transmembrane region" description="Helical" evidence="2">
    <location>
        <begin position="27"/>
        <end position="49"/>
    </location>
</feature>
<sequence length="166" mass="18216">MANGMEELWTRFQEWLQEVQKDAPMDLWLQAVILLFLCAGFNATSWLLGTKKASGAAQKPSPPKHAEAPSRPSPKVREVEAPEVKRPGPSVLSELRGEERIERSEAKASAPTPILTFDGLDFDGDRIVNLRARECSRVSTRGAGAVHRASFPVLRRPIFPAVSATG</sequence>
<organism evidence="3 4">
    <name type="scientific">Durusdinium trenchii</name>
    <dbReference type="NCBI Taxonomy" id="1381693"/>
    <lineage>
        <taxon>Eukaryota</taxon>
        <taxon>Sar</taxon>
        <taxon>Alveolata</taxon>
        <taxon>Dinophyceae</taxon>
        <taxon>Suessiales</taxon>
        <taxon>Symbiodiniaceae</taxon>
        <taxon>Durusdinium</taxon>
    </lineage>
</organism>
<reference evidence="3 4" key="1">
    <citation type="submission" date="2024-02" db="EMBL/GenBank/DDBJ databases">
        <authorList>
            <person name="Chen Y."/>
            <person name="Shah S."/>
            <person name="Dougan E. K."/>
            <person name="Thang M."/>
            <person name="Chan C."/>
        </authorList>
    </citation>
    <scope>NUCLEOTIDE SEQUENCE [LARGE SCALE GENOMIC DNA]</scope>
</reference>
<feature type="compositionally biased region" description="Basic and acidic residues" evidence="1">
    <location>
        <begin position="75"/>
        <end position="86"/>
    </location>
</feature>
<evidence type="ECO:0000313" key="4">
    <source>
        <dbReference type="Proteomes" id="UP001642464"/>
    </source>
</evidence>
<evidence type="ECO:0000256" key="2">
    <source>
        <dbReference type="SAM" id="Phobius"/>
    </source>
</evidence>